<evidence type="ECO:0000256" key="6">
    <source>
        <dbReference type="PROSITE-ProRule" id="PRU00236"/>
    </source>
</evidence>
<feature type="binding site" evidence="5">
    <location>
        <begin position="59"/>
        <end position="79"/>
    </location>
    <ligand>
        <name>NAD(+)</name>
        <dbReference type="ChEBI" id="CHEBI:57540"/>
    </ligand>
</feature>
<comment type="caution">
    <text evidence="8">The sequence shown here is derived from an EMBL/GenBank/DDBJ whole genome shotgun (WGS) entry which is preliminary data.</text>
</comment>
<keyword evidence="5" id="KW-0496">Mitochondrion</keyword>
<dbReference type="AlphaFoldDB" id="A0AA88XG95"/>
<evidence type="ECO:0000256" key="2">
    <source>
        <dbReference type="ARBA" id="ARBA00022723"/>
    </source>
</evidence>
<dbReference type="CDD" id="cd01409">
    <property type="entry name" value="SIRT4"/>
    <property type="match status" value="1"/>
</dbReference>
<feature type="active site" description="Proton acceptor" evidence="5 6">
    <location>
        <position position="158"/>
    </location>
</feature>
<feature type="binding site" evidence="5 6">
    <location>
        <position position="220"/>
    </location>
    <ligand>
        <name>Zn(2+)</name>
        <dbReference type="ChEBI" id="CHEBI:29105"/>
    </ligand>
</feature>
<reference evidence="8" key="1">
    <citation type="submission" date="2019-08" db="EMBL/GenBank/DDBJ databases">
        <title>The improved chromosome-level genome for the pearl oyster Pinctada fucata martensii using PacBio sequencing and Hi-C.</title>
        <authorList>
            <person name="Zheng Z."/>
        </authorList>
    </citation>
    <scope>NUCLEOTIDE SEQUENCE</scope>
    <source>
        <strain evidence="8">ZZ-2019</strain>
        <tissue evidence="8">Adductor muscle</tissue>
    </source>
</reference>
<comment type="function">
    <text evidence="5">NAD-dependent protein deacylase. Catalyzes the NAD-dependent hydrolysis of acyl groups from lysine residues.</text>
</comment>
<dbReference type="PANTHER" id="PTHR11085:SF10">
    <property type="entry name" value="NAD-DEPENDENT PROTEIN DEACYLASE SIRTUIN-5, MITOCHONDRIAL-RELATED"/>
    <property type="match status" value="1"/>
</dbReference>
<keyword evidence="9" id="KW-1185">Reference proteome</keyword>
<dbReference type="InterPro" id="IPR029035">
    <property type="entry name" value="DHS-like_NAD/FAD-binding_dom"/>
</dbReference>
<keyword evidence="2 5" id="KW-0479">Metal-binding</keyword>
<dbReference type="EC" id="2.3.1.-" evidence="5"/>
<dbReference type="InterPro" id="IPR026587">
    <property type="entry name" value="Sirtuin_class_II"/>
</dbReference>
<evidence type="ECO:0000256" key="5">
    <source>
        <dbReference type="HAMAP-Rule" id="MF_03161"/>
    </source>
</evidence>
<comment type="catalytic activity">
    <reaction evidence="5">
        <text>N(6)-acetyl-L-lysyl-[protein] + NAD(+) + H2O = 2''-O-acetyl-ADP-D-ribose + nicotinamide + L-lysyl-[protein]</text>
        <dbReference type="Rhea" id="RHEA:43636"/>
        <dbReference type="Rhea" id="RHEA-COMP:9752"/>
        <dbReference type="Rhea" id="RHEA-COMP:10731"/>
        <dbReference type="ChEBI" id="CHEBI:15377"/>
        <dbReference type="ChEBI" id="CHEBI:17154"/>
        <dbReference type="ChEBI" id="CHEBI:29969"/>
        <dbReference type="ChEBI" id="CHEBI:57540"/>
        <dbReference type="ChEBI" id="CHEBI:61930"/>
        <dbReference type="ChEBI" id="CHEBI:83767"/>
        <dbReference type="EC" id="2.3.1.286"/>
    </reaction>
</comment>
<sequence length="311" mass="34957">MPASLPSKFSLRCLSHVAGKVDFHPDYKFVPLSKSAAERDVELLTEFLQKHNRILVLTGAGISTESGIPDYRSQGVGLYARSTNRPVIYQDFVKSAHIRQRYWARNFVGWPKFSSVLPNDSHFMIKYLEDMGKITWIVTQNVDTLHHKAGSRNIIELHGSTNRVMCLHCDHKMKRSELQDQIINENPEWTAQAMDIAPDGDVQLSQEQIDGFRVPHCPKCGGDLKPEIIFFGDSVPKATVNFVFEEVNHCDAVFVVGSSLEVYSGYRFVNKAHALGKPIAILCIGQTRADKLADIKIDARCSEVLTQIELS</sequence>
<accession>A0AA88XG95</accession>
<gene>
    <name evidence="8" type="ORF">FSP39_018409</name>
</gene>
<dbReference type="InterPro" id="IPR026591">
    <property type="entry name" value="Sirtuin_cat_small_dom_sf"/>
</dbReference>
<dbReference type="InterPro" id="IPR026590">
    <property type="entry name" value="Ssirtuin_cat_dom"/>
</dbReference>
<evidence type="ECO:0000256" key="1">
    <source>
        <dbReference type="ARBA" id="ARBA00022679"/>
    </source>
</evidence>
<feature type="binding site" evidence="5">
    <location>
        <position position="301"/>
    </location>
    <ligand>
        <name>NAD(+)</name>
        <dbReference type="ChEBI" id="CHEBI:57540"/>
    </ligand>
</feature>
<dbReference type="PROSITE" id="PS50305">
    <property type="entry name" value="SIRTUIN"/>
    <property type="match status" value="1"/>
</dbReference>
<feature type="binding site" evidence="5 6">
    <location>
        <position position="217"/>
    </location>
    <ligand>
        <name>Zn(2+)</name>
        <dbReference type="ChEBI" id="CHEBI:29105"/>
    </ligand>
</feature>
<dbReference type="GO" id="GO:0070403">
    <property type="term" value="F:NAD+ binding"/>
    <property type="evidence" value="ECO:0007669"/>
    <property type="project" value="UniProtKB-UniRule"/>
</dbReference>
<dbReference type="Pfam" id="PF02146">
    <property type="entry name" value="SIR2"/>
    <property type="match status" value="1"/>
</dbReference>
<dbReference type="SUPFAM" id="SSF52467">
    <property type="entry name" value="DHS-like NAD/FAD-binding domain"/>
    <property type="match status" value="1"/>
</dbReference>
<comment type="subcellular location">
    <subcellularLocation>
        <location evidence="5">Mitochondrion matrix</location>
    </subcellularLocation>
</comment>
<dbReference type="EMBL" id="VSWD01000013">
    <property type="protein sequence ID" value="KAK3084760.1"/>
    <property type="molecule type" value="Genomic_DNA"/>
</dbReference>
<evidence type="ECO:0000256" key="4">
    <source>
        <dbReference type="ARBA" id="ARBA00023027"/>
    </source>
</evidence>
<feature type="binding site" evidence="5 6">
    <location>
        <position position="166"/>
    </location>
    <ligand>
        <name>Zn(2+)</name>
        <dbReference type="ChEBI" id="CHEBI:29105"/>
    </ligand>
</feature>
<keyword evidence="4 5" id="KW-0520">NAD</keyword>
<comment type="caution">
    <text evidence="5">Lacks conserved residue(s) required for the propagation of feature annotation.</text>
</comment>
<dbReference type="PANTHER" id="PTHR11085">
    <property type="entry name" value="NAD-DEPENDENT PROTEIN DEACYLASE SIRTUIN-5, MITOCHONDRIAL-RELATED"/>
    <property type="match status" value="1"/>
</dbReference>
<feature type="domain" description="Deacetylase sirtuin-type" evidence="7">
    <location>
        <begin position="34"/>
        <end position="311"/>
    </location>
</feature>
<protein>
    <recommendedName>
        <fullName evidence="5">NAD-dependent protein deacylase</fullName>
        <ecNumber evidence="5">2.3.1.-</ecNumber>
    </recommendedName>
    <alternativeName>
        <fullName evidence="5">Regulatory protein SIR2 homolog</fullName>
    </alternativeName>
</protein>
<dbReference type="InterPro" id="IPR003000">
    <property type="entry name" value="Sirtuin"/>
</dbReference>
<dbReference type="Proteomes" id="UP001186944">
    <property type="component" value="Unassembled WGS sequence"/>
</dbReference>
<dbReference type="GO" id="GO:0005759">
    <property type="term" value="C:mitochondrial matrix"/>
    <property type="evidence" value="ECO:0007669"/>
    <property type="project" value="UniProtKB-SubCell"/>
</dbReference>
<keyword evidence="1 5" id="KW-0808">Transferase</keyword>
<dbReference type="GO" id="GO:0008270">
    <property type="term" value="F:zinc ion binding"/>
    <property type="evidence" value="ECO:0007669"/>
    <property type="project" value="UniProtKB-UniRule"/>
</dbReference>
<proteinExistence type="inferred from homology"/>
<organism evidence="8 9">
    <name type="scientific">Pinctada imbricata</name>
    <name type="common">Atlantic pearl-oyster</name>
    <name type="synonym">Pinctada martensii</name>
    <dbReference type="NCBI Taxonomy" id="66713"/>
    <lineage>
        <taxon>Eukaryota</taxon>
        <taxon>Metazoa</taxon>
        <taxon>Spiralia</taxon>
        <taxon>Lophotrochozoa</taxon>
        <taxon>Mollusca</taxon>
        <taxon>Bivalvia</taxon>
        <taxon>Autobranchia</taxon>
        <taxon>Pteriomorphia</taxon>
        <taxon>Pterioida</taxon>
        <taxon>Pterioidea</taxon>
        <taxon>Pteriidae</taxon>
        <taxon>Pinctada</taxon>
    </lineage>
</organism>
<dbReference type="Gene3D" id="3.40.50.1220">
    <property type="entry name" value="TPP-binding domain"/>
    <property type="match status" value="1"/>
</dbReference>
<evidence type="ECO:0000313" key="9">
    <source>
        <dbReference type="Proteomes" id="UP001186944"/>
    </source>
</evidence>
<dbReference type="InterPro" id="IPR050134">
    <property type="entry name" value="NAD-dep_sirtuin_deacylases"/>
</dbReference>
<dbReference type="NCBIfam" id="NF003738">
    <property type="entry name" value="PRK05333.1"/>
    <property type="match status" value="1"/>
</dbReference>
<feature type="binding site" evidence="5">
    <location>
        <begin position="140"/>
        <end position="143"/>
    </location>
    <ligand>
        <name>NAD(+)</name>
        <dbReference type="ChEBI" id="CHEBI:57540"/>
    </ligand>
</feature>
<dbReference type="HAMAP" id="MF_01967">
    <property type="entry name" value="Sirtuin_ClassII"/>
    <property type="match status" value="1"/>
</dbReference>
<evidence type="ECO:0000256" key="3">
    <source>
        <dbReference type="ARBA" id="ARBA00022833"/>
    </source>
</evidence>
<keyword evidence="3 5" id="KW-0862">Zinc</keyword>
<dbReference type="Gene3D" id="3.30.1600.10">
    <property type="entry name" value="SIR2/SIRT2 'Small Domain"/>
    <property type="match status" value="1"/>
</dbReference>
<evidence type="ECO:0000313" key="8">
    <source>
        <dbReference type="EMBL" id="KAK3084760.1"/>
    </source>
</evidence>
<feature type="binding site" evidence="5 6">
    <location>
        <position position="169"/>
    </location>
    <ligand>
        <name>Zn(2+)</name>
        <dbReference type="ChEBI" id="CHEBI:29105"/>
    </ligand>
</feature>
<feature type="binding site" evidence="5">
    <location>
        <begin position="257"/>
        <end position="259"/>
    </location>
    <ligand>
        <name>NAD(+)</name>
        <dbReference type="ChEBI" id="CHEBI:57540"/>
    </ligand>
</feature>
<comment type="cofactor">
    <cofactor evidence="5">
        <name>Zn(2+)</name>
        <dbReference type="ChEBI" id="CHEBI:29105"/>
    </cofactor>
    <text evidence="5">Binds 1 zinc ion per subunit.</text>
</comment>
<dbReference type="GO" id="GO:0017136">
    <property type="term" value="F:histone deacetylase activity, NAD-dependent"/>
    <property type="evidence" value="ECO:0007669"/>
    <property type="project" value="TreeGrafter"/>
</dbReference>
<name>A0AA88XG95_PINIB</name>
<comment type="similarity">
    <text evidence="5">Belongs to the sirtuin family. Class II subfamily.</text>
</comment>
<evidence type="ECO:0000259" key="7">
    <source>
        <dbReference type="PROSITE" id="PS50305"/>
    </source>
</evidence>